<feature type="compositionally biased region" description="Basic residues" evidence="6">
    <location>
        <begin position="952"/>
        <end position="963"/>
    </location>
</feature>
<evidence type="ECO:0000313" key="9">
    <source>
        <dbReference type="EMBL" id="RXZ54009.1"/>
    </source>
</evidence>
<dbReference type="NCBIfam" id="TIGR03061">
    <property type="entry name" value="pip_yhgE_Nterm"/>
    <property type="match status" value="1"/>
</dbReference>
<comment type="subcellular location">
    <subcellularLocation>
        <location evidence="1">Membrane</location>
        <topology evidence="1">Multi-pass membrane protein</topology>
    </subcellularLocation>
</comment>
<dbReference type="NCBIfam" id="TIGR03062">
    <property type="entry name" value="pip_yhgE_Cterm"/>
    <property type="match status" value="1"/>
</dbReference>
<feature type="region of interest" description="Disordered" evidence="6">
    <location>
        <begin position="919"/>
        <end position="971"/>
    </location>
</feature>
<feature type="domain" description="ABC-2 type transporter transmembrane" evidence="8">
    <location>
        <begin position="69"/>
        <end position="320"/>
    </location>
</feature>
<feature type="domain" description="ABC-2 type transporter transmembrane" evidence="8">
    <location>
        <begin position="494"/>
        <end position="739"/>
    </location>
</feature>
<dbReference type="InterPro" id="IPR051328">
    <property type="entry name" value="T7SS_ABC-Transporter"/>
</dbReference>
<evidence type="ECO:0000256" key="5">
    <source>
        <dbReference type="SAM" id="Coils"/>
    </source>
</evidence>
<evidence type="ECO:0000256" key="1">
    <source>
        <dbReference type="ARBA" id="ARBA00004141"/>
    </source>
</evidence>
<feature type="transmembrane region" description="Helical" evidence="7">
    <location>
        <begin position="564"/>
        <end position="587"/>
    </location>
</feature>
<feature type="transmembrane region" description="Helical" evidence="7">
    <location>
        <begin position="635"/>
        <end position="656"/>
    </location>
</feature>
<feature type="coiled-coil region" evidence="5">
    <location>
        <begin position="379"/>
        <end position="420"/>
    </location>
</feature>
<sequence>MACATHEPSRDKAPHSSGEGHFPQLTPPWRFRKEEVLPAMRNILRVLGRDFKRLLKAPAALVVVIVLVVLPSTYTWVNVIGFWNPYNNTGNMRVCVVNEDTGGSNDIMGDMNLGNQIVDQLHENTQLKWEFTDYDDAMEKVESSEVYAAFVIPSDFTENLFTILSGDFHQPNLQYYVNEKKNPVSPKVTDAGSTTLDETINSQFVSTVSSVVADTLNDKIAEAEEGLDVAQSNTVKQLNRAIDSVSDARSMVDELSTSTGEAQGKAQAAKDQLKQARSDAKTVQDQLQQVYDLSGTLQKSIGDFTAAALPALSESSVALSQVSSGVSGAVSDASSSITGAQGTVDASIERAQGVIDMNDTIIAELTTIYDGMADSDPHKDELKLAIDSATKRNQELQRDLDDLQQLYNDTEATAAQLSGAATTLNTAIQQSIGYAGTYQSQLFGTALPQVSSGISQVGSAAISLKAAITNQGYLIDQTGNIIDQLESTLGAAGNSLTQTDAVLTDLGKALTTARNDVSMLGTSTAIDELVDNGRIDPEKIAEFMASPTQVTTEKLYPLNAYGSAMAPLFISLSLWIGTLMLCVILKLEVDKEEIPDLTVVQGYLGRWLFFAVLVTLQAIVCVAGCLALGVQTVSVPAFFFTAIILSLAYLCITYTLSSSFQHIGIGLCIIMVFVQIPGGTGLYPVEMTDEFFRAVYPMFPFTYGINALRETIGGFYGTQWISYIGILFAIGISMGVIGVFVRPHLTNLNRLVAKEIKKSDLLNVEDALVPERRYRIGQLIRALADHDEFHNAVQQQADRFMTLYPRLKRGALILGILVPVAFTAVFAVTTTEKVVTLTGWLIWLVFTIAFLLGMELVRDNIQRQAHIDSMSDEDLREHLAERGKKVVKELVPAAMSTARMSVPVDRTARAAGVTVPLPPVGKVSDDLGESFEGGTARHDGAKGALRDDEKKHKNKKHEKKHHDKKQEGDHE</sequence>
<protein>
    <submittedName>
        <fullName evidence="9">YhgE/Pip domain-containing protein</fullName>
    </submittedName>
</protein>
<evidence type="ECO:0000256" key="3">
    <source>
        <dbReference type="ARBA" id="ARBA00022989"/>
    </source>
</evidence>
<evidence type="ECO:0000313" key="10">
    <source>
        <dbReference type="Proteomes" id="UP000293345"/>
    </source>
</evidence>
<feature type="transmembrane region" description="Helical" evidence="7">
    <location>
        <begin position="59"/>
        <end position="83"/>
    </location>
</feature>
<evidence type="ECO:0000256" key="6">
    <source>
        <dbReference type="SAM" id="MobiDB-lite"/>
    </source>
</evidence>
<feature type="transmembrane region" description="Helical" evidence="7">
    <location>
        <begin position="810"/>
        <end position="828"/>
    </location>
</feature>
<dbReference type="SUPFAM" id="SSF58104">
    <property type="entry name" value="Methyl-accepting chemotaxis protein (MCP) signaling domain"/>
    <property type="match status" value="1"/>
</dbReference>
<feature type="transmembrane region" description="Helical" evidence="7">
    <location>
        <begin position="663"/>
        <end position="683"/>
    </location>
</feature>
<feature type="compositionally biased region" description="Basic and acidic residues" evidence="6">
    <location>
        <begin position="935"/>
        <end position="951"/>
    </location>
</feature>
<gene>
    <name evidence="9" type="ORF">ET524_05610</name>
</gene>
<dbReference type="InterPro" id="IPR013525">
    <property type="entry name" value="ABC2_TM"/>
</dbReference>
<dbReference type="EMBL" id="SDPW01000001">
    <property type="protein sequence ID" value="RXZ54009.1"/>
    <property type="molecule type" value="Genomic_DNA"/>
</dbReference>
<dbReference type="GO" id="GO:0140359">
    <property type="term" value="F:ABC-type transporter activity"/>
    <property type="evidence" value="ECO:0007669"/>
    <property type="project" value="InterPro"/>
</dbReference>
<dbReference type="GO" id="GO:0016020">
    <property type="term" value="C:membrane"/>
    <property type="evidence" value="ECO:0007669"/>
    <property type="project" value="UniProtKB-SubCell"/>
</dbReference>
<keyword evidence="5" id="KW-0175">Coiled coil</keyword>
<accession>A0A4Q2JY77</accession>
<dbReference type="PANTHER" id="PTHR43077:SF10">
    <property type="entry name" value="TRANSPORT PERMEASE PROTEIN"/>
    <property type="match status" value="1"/>
</dbReference>
<evidence type="ECO:0000259" key="8">
    <source>
        <dbReference type="Pfam" id="PF12698"/>
    </source>
</evidence>
<dbReference type="InterPro" id="IPR017500">
    <property type="entry name" value="Phage_infect_YhgE_N"/>
</dbReference>
<dbReference type="Pfam" id="PF12698">
    <property type="entry name" value="ABC2_membrane_3"/>
    <property type="match status" value="2"/>
</dbReference>
<dbReference type="AlphaFoldDB" id="A0A4Q2JY77"/>
<dbReference type="InterPro" id="IPR017501">
    <property type="entry name" value="Phage_infect_YhgE_C"/>
</dbReference>
<keyword evidence="10" id="KW-1185">Reference proteome</keyword>
<organism evidence="9 10">
    <name type="scientific">Senegalimassilia faecalis</name>
    <dbReference type="NCBI Taxonomy" id="2509433"/>
    <lineage>
        <taxon>Bacteria</taxon>
        <taxon>Bacillati</taxon>
        <taxon>Actinomycetota</taxon>
        <taxon>Coriobacteriia</taxon>
        <taxon>Coriobacteriales</taxon>
        <taxon>Coriobacteriaceae</taxon>
        <taxon>Senegalimassilia</taxon>
    </lineage>
</organism>
<dbReference type="Gene3D" id="3.40.1710.10">
    <property type="entry name" value="abc type-2 transporter like domain"/>
    <property type="match status" value="1"/>
</dbReference>
<keyword evidence="2 7" id="KW-0812">Transmembrane</keyword>
<dbReference type="Proteomes" id="UP000293345">
    <property type="component" value="Unassembled WGS sequence"/>
</dbReference>
<feature type="coiled-coil region" evidence="5">
    <location>
        <begin position="266"/>
        <end position="293"/>
    </location>
</feature>
<feature type="transmembrane region" description="Helical" evidence="7">
    <location>
        <begin position="720"/>
        <end position="741"/>
    </location>
</feature>
<keyword evidence="4 7" id="KW-0472">Membrane</keyword>
<proteinExistence type="predicted"/>
<feature type="transmembrane region" description="Helical" evidence="7">
    <location>
        <begin position="840"/>
        <end position="857"/>
    </location>
</feature>
<comment type="caution">
    <text evidence="9">The sequence shown here is derived from an EMBL/GenBank/DDBJ whole genome shotgun (WGS) entry which is preliminary data.</text>
</comment>
<dbReference type="PANTHER" id="PTHR43077">
    <property type="entry name" value="TRANSPORT PERMEASE YVFS-RELATED"/>
    <property type="match status" value="1"/>
</dbReference>
<name>A0A4Q2JY77_9ACTN</name>
<evidence type="ECO:0000256" key="4">
    <source>
        <dbReference type="ARBA" id="ARBA00023136"/>
    </source>
</evidence>
<evidence type="ECO:0000256" key="7">
    <source>
        <dbReference type="SAM" id="Phobius"/>
    </source>
</evidence>
<evidence type="ECO:0000256" key="2">
    <source>
        <dbReference type="ARBA" id="ARBA00022692"/>
    </source>
</evidence>
<reference evidence="9 10" key="1">
    <citation type="submission" date="2019-01" db="EMBL/GenBank/DDBJ databases">
        <title>Senegalimassilia sp. nov. KGMB04484 isolated human feces.</title>
        <authorList>
            <person name="Han K.-I."/>
            <person name="Kim J.-S."/>
            <person name="Lee K.C."/>
            <person name="Suh M.K."/>
            <person name="Eom M.K."/>
            <person name="Lee J.H."/>
            <person name="Park S.-H."/>
            <person name="Kang S.W."/>
            <person name="Park J.-E."/>
            <person name="Oh B.S."/>
            <person name="Yu S.Y."/>
            <person name="Choi S.-H."/>
            <person name="Lee D.H."/>
            <person name="Yoon H."/>
            <person name="Kim B.-Y."/>
            <person name="Lee J.H."/>
            <person name="Lee J.-S."/>
        </authorList>
    </citation>
    <scope>NUCLEOTIDE SEQUENCE [LARGE SCALE GENOMIC DNA]</scope>
    <source>
        <strain evidence="9 10">KGMB04484</strain>
    </source>
</reference>
<keyword evidence="3 7" id="KW-1133">Transmembrane helix</keyword>
<feature type="region of interest" description="Disordered" evidence="6">
    <location>
        <begin position="1"/>
        <end position="26"/>
    </location>
</feature>
<feature type="transmembrane region" description="Helical" evidence="7">
    <location>
        <begin position="607"/>
        <end position="629"/>
    </location>
</feature>